<comment type="caution">
    <text evidence="4">The sequence shown here is derived from an EMBL/GenBank/DDBJ whole genome shotgun (WGS) entry which is preliminary data.</text>
</comment>
<dbReference type="Pfam" id="PF14226">
    <property type="entry name" value="DIOX_N"/>
    <property type="match status" value="1"/>
</dbReference>
<feature type="domain" description="Non-haem dioxygenase N-terminal" evidence="3">
    <location>
        <begin position="55"/>
        <end position="161"/>
    </location>
</feature>
<keyword evidence="5" id="KW-1185">Reference proteome</keyword>
<dbReference type="InterPro" id="IPR026992">
    <property type="entry name" value="DIOX_N"/>
</dbReference>
<dbReference type="Proteomes" id="UP000231279">
    <property type="component" value="Unassembled WGS sequence"/>
</dbReference>
<keyword evidence="4" id="KW-0223">Dioxygenase</keyword>
<dbReference type="OrthoDB" id="288590at2759"/>
<keyword evidence="2" id="KW-0408">Iron</keyword>
<dbReference type="EC" id="1.14.11.9" evidence="4"/>
<dbReference type="PANTHER" id="PTHR47991">
    <property type="entry name" value="OXOGLUTARATE/IRON-DEPENDENT DIOXYGENASE"/>
    <property type="match status" value="1"/>
</dbReference>
<dbReference type="InterPro" id="IPR027443">
    <property type="entry name" value="IPNS-like_sf"/>
</dbReference>
<dbReference type="Gene3D" id="2.60.120.330">
    <property type="entry name" value="B-lactam Antibiotic, Isopenicillin N Synthase, Chain"/>
    <property type="match status" value="1"/>
</dbReference>
<protein>
    <submittedName>
        <fullName evidence="4">Flavanone 3-dioxygenase</fullName>
        <ecNumber evidence="4">1.14.11.9</ecNumber>
    </submittedName>
</protein>
<name>A0A2G9G554_9LAMI</name>
<dbReference type="AlphaFoldDB" id="A0A2G9G554"/>
<organism evidence="4 5">
    <name type="scientific">Handroanthus impetiginosus</name>
    <dbReference type="NCBI Taxonomy" id="429701"/>
    <lineage>
        <taxon>Eukaryota</taxon>
        <taxon>Viridiplantae</taxon>
        <taxon>Streptophyta</taxon>
        <taxon>Embryophyta</taxon>
        <taxon>Tracheophyta</taxon>
        <taxon>Spermatophyta</taxon>
        <taxon>Magnoliopsida</taxon>
        <taxon>eudicotyledons</taxon>
        <taxon>Gunneridae</taxon>
        <taxon>Pentapetalae</taxon>
        <taxon>asterids</taxon>
        <taxon>lamiids</taxon>
        <taxon>Lamiales</taxon>
        <taxon>Bignoniaceae</taxon>
        <taxon>Crescentiina</taxon>
        <taxon>Tabebuia alliance</taxon>
        <taxon>Handroanthus</taxon>
    </lineage>
</organism>
<sequence>MAARTPLLCQDPPATPAITCVKKLAESPNLNSIPSNYAYYTNPTETTASDPDDPIPTVDLSLLTSDDADQKSKAIQELGRACQEWGFFMVVNHGIPEALMKAMLEAIDEFFNLPEEEKPEFQPKNVLEPIRYGTSFNTAKEKVFFWRDFLKVYVHPAFHCPDKPQSLRE</sequence>
<evidence type="ECO:0000313" key="5">
    <source>
        <dbReference type="Proteomes" id="UP000231279"/>
    </source>
</evidence>
<keyword evidence="1" id="KW-0479">Metal-binding</keyword>
<evidence type="ECO:0000256" key="2">
    <source>
        <dbReference type="ARBA" id="ARBA00023004"/>
    </source>
</evidence>
<dbReference type="STRING" id="429701.A0A2G9G554"/>
<proteinExistence type="predicted"/>
<dbReference type="SUPFAM" id="SSF51197">
    <property type="entry name" value="Clavaminate synthase-like"/>
    <property type="match status" value="1"/>
</dbReference>
<keyword evidence="4" id="KW-0560">Oxidoreductase</keyword>
<dbReference type="EMBL" id="NKXS01006965">
    <property type="protein sequence ID" value="PIN00448.1"/>
    <property type="molecule type" value="Genomic_DNA"/>
</dbReference>
<evidence type="ECO:0000313" key="4">
    <source>
        <dbReference type="EMBL" id="PIN00448.1"/>
    </source>
</evidence>
<dbReference type="InterPro" id="IPR050295">
    <property type="entry name" value="Plant_2OG-oxidoreductases"/>
</dbReference>
<evidence type="ECO:0000259" key="3">
    <source>
        <dbReference type="Pfam" id="PF14226"/>
    </source>
</evidence>
<dbReference type="GO" id="GO:0046872">
    <property type="term" value="F:metal ion binding"/>
    <property type="evidence" value="ECO:0007669"/>
    <property type="project" value="UniProtKB-KW"/>
</dbReference>
<accession>A0A2G9G554</accession>
<dbReference type="GO" id="GO:0045486">
    <property type="term" value="F:flavanone 3-dioxygenase activity"/>
    <property type="evidence" value="ECO:0007669"/>
    <property type="project" value="UniProtKB-EC"/>
</dbReference>
<evidence type="ECO:0000256" key="1">
    <source>
        <dbReference type="ARBA" id="ARBA00022723"/>
    </source>
</evidence>
<reference evidence="5" key="1">
    <citation type="journal article" date="2018" name="Gigascience">
        <title>Genome assembly of the Pink Ipe (Handroanthus impetiginosus, Bignoniaceae), a highly valued, ecologically keystone Neotropical timber forest tree.</title>
        <authorList>
            <person name="Silva-Junior O.B."/>
            <person name="Grattapaglia D."/>
            <person name="Novaes E."/>
            <person name="Collevatti R.G."/>
        </authorList>
    </citation>
    <scope>NUCLEOTIDE SEQUENCE [LARGE SCALE GENOMIC DNA]</scope>
    <source>
        <strain evidence="5">cv. UFG-1</strain>
    </source>
</reference>
<gene>
    <name evidence="4" type="ORF">CDL12_27047</name>
</gene>